<name>A0A5C7IH26_9ROSI</name>
<evidence type="ECO:0000313" key="2">
    <source>
        <dbReference type="Proteomes" id="UP000323000"/>
    </source>
</evidence>
<dbReference type="OrthoDB" id="1896560at2759"/>
<keyword evidence="2" id="KW-1185">Reference proteome</keyword>
<sequence>MIECQDFSSFPKGGFPDSNLRVELYNSEKLEALPSGIHTLSSLEIFKCPNMSLSEEGLATKLAVLSIEGLKQYKALMEWGSHNLTSLTYLNISGGLDGESFQDEDLRITLPHTLTSYYVDVIQLIRCDVFNSVDAQIDMKIFEYRRIQLSYPPSAANRSMHSEDELSLDKLTRLLTNGFSSSVQTSSFEE</sequence>
<dbReference type="EMBL" id="VAHF01000003">
    <property type="protein sequence ID" value="TXG67746.1"/>
    <property type="molecule type" value="Genomic_DNA"/>
</dbReference>
<dbReference type="InterPro" id="IPR032675">
    <property type="entry name" value="LRR_dom_sf"/>
</dbReference>
<dbReference type="Proteomes" id="UP000323000">
    <property type="component" value="Chromosome 3"/>
</dbReference>
<gene>
    <name evidence="1" type="ORF">EZV62_009021</name>
</gene>
<protein>
    <submittedName>
        <fullName evidence="1">Uncharacterized protein</fullName>
    </submittedName>
</protein>
<dbReference type="AlphaFoldDB" id="A0A5C7IH26"/>
<evidence type="ECO:0000313" key="1">
    <source>
        <dbReference type="EMBL" id="TXG67746.1"/>
    </source>
</evidence>
<organism evidence="1 2">
    <name type="scientific">Acer yangbiense</name>
    <dbReference type="NCBI Taxonomy" id="1000413"/>
    <lineage>
        <taxon>Eukaryota</taxon>
        <taxon>Viridiplantae</taxon>
        <taxon>Streptophyta</taxon>
        <taxon>Embryophyta</taxon>
        <taxon>Tracheophyta</taxon>
        <taxon>Spermatophyta</taxon>
        <taxon>Magnoliopsida</taxon>
        <taxon>eudicotyledons</taxon>
        <taxon>Gunneridae</taxon>
        <taxon>Pentapetalae</taxon>
        <taxon>rosids</taxon>
        <taxon>malvids</taxon>
        <taxon>Sapindales</taxon>
        <taxon>Sapindaceae</taxon>
        <taxon>Hippocastanoideae</taxon>
        <taxon>Acereae</taxon>
        <taxon>Acer</taxon>
    </lineage>
</organism>
<accession>A0A5C7IH26</accession>
<proteinExistence type="predicted"/>
<dbReference type="Gene3D" id="3.80.10.10">
    <property type="entry name" value="Ribonuclease Inhibitor"/>
    <property type="match status" value="1"/>
</dbReference>
<dbReference type="SUPFAM" id="SSF52047">
    <property type="entry name" value="RNI-like"/>
    <property type="match status" value="1"/>
</dbReference>
<reference evidence="2" key="1">
    <citation type="journal article" date="2019" name="Gigascience">
        <title>De novo genome assembly of the endangered Acer yangbiense, a plant species with extremely small populations endemic to Yunnan Province, China.</title>
        <authorList>
            <person name="Yang J."/>
            <person name="Wariss H.M."/>
            <person name="Tao L."/>
            <person name="Zhang R."/>
            <person name="Yun Q."/>
            <person name="Hollingsworth P."/>
            <person name="Dao Z."/>
            <person name="Luo G."/>
            <person name="Guo H."/>
            <person name="Ma Y."/>
            <person name="Sun W."/>
        </authorList>
    </citation>
    <scope>NUCLEOTIDE SEQUENCE [LARGE SCALE GENOMIC DNA]</scope>
    <source>
        <strain evidence="2">cv. Malutang</strain>
    </source>
</reference>
<comment type="caution">
    <text evidence="1">The sequence shown here is derived from an EMBL/GenBank/DDBJ whole genome shotgun (WGS) entry which is preliminary data.</text>
</comment>